<dbReference type="RefSeq" id="WP_179252707.1">
    <property type="nucleotide sequence ID" value="NZ_JACBIV010000009.1"/>
</dbReference>
<organism evidence="2 3">
    <name type="scientific">Serratia fonticola</name>
    <dbReference type="NCBI Taxonomy" id="47917"/>
    <lineage>
        <taxon>Bacteria</taxon>
        <taxon>Pseudomonadati</taxon>
        <taxon>Pseudomonadota</taxon>
        <taxon>Gammaproteobacteria</taxon>
        <taxon>Enterobacterales</taxon>
        <taxon>Yersiniaceae</taxon>
        <taxon>Serratia</taxon>
    </lineage>
</organism>
<accession>A0AAW3WTY3</accession>
<dbReference type="EMBL" id="JACNYO010000022">
    <property type="protein sequence ID" value="MBC3214251.1"/>
    <property type="molecule type" value="Genomic_DNA"/>
</dbReference>
<dbReference type="Proteomes" id="UP000659084">
    <property type="component" value="Unassembled WGS sequence"/>
</dbReference>
<evidence type="ECO:0000313" key="3">
    <source>
        <dbReference type="Proteomes" id="UP000659084"/>
    </source>
</evidence>
<proteinExistence type="predicted"/>
<evidence type="ECO:0000256" key="1">
    <source>
        <dbReference type="SAM" id="MobiDB-lite"/>
    </source>
</evidence>
<protein>
    <submittedName>
        <fullName evidence="2">Uncharacterized protein</fullName>
    </submittedName>
</protein>
<feature type="region of interest" description="Disordered" evidence="1">
    <location>
        <begin position="74"/>
        <end position="127"/>
    </location>
</feature>
<sequence>MITTKITQYGLTGALLVSICLGVISAVLNHRLDNANEAIKTLSDANTELSKGIENRDETIGALIGAADADRRATEEQLKLEQQKRAKADAENRTLREALEHSDAGNKLLPDDAKRILRRETKDSASP</sequence>
<reference evidence="2" key="1">
    <citation type="submission" date="2020-08" db="EMBL/GenBank/DDBJ databases">
        <title>Food and environmental bacterial isolates.</title>
        <authorList>
            <person name="Richter L."/>
            <person name="Du Plessis E.M."/>
            <person name="Duvenage S."/>
            <person name="Allam M."/>
            <person name="Korsten L."/>
        </authorList>
    </citation>
    <scope>NUCLEOTIDE SEQUENCE</scope>
    <source>
        <strain evidence="2">UPMP2127</strain>
    </source>
</reference>
<evidence type="ECO:0000313" key="2">
    <source>
        <dbReference type="EMBL" id="MBC3214251.1"/>
    </source>
</evidence>
<name>A0AAW3WTY3_SERFO</name>
<dbReference type="AlphaFoldDB" id="A0AAW3WTY3"/>
<gene>
    <name evidence="2" type="ORF">H8J20_19090</name>
</gene>
<comment type="caution">
    <text evidence="2">The sequence shown here is derived from an EMBL/GenBank/DDBJ whole genome shotgun (WGS) entry which is preliminary data.</text>
</comment>